<dbReference type="PROSITE" id="PS01211">
    <property type="entry name" value="UPF0001"/>
    <property type="match status" value="1"/>
</dbReference>
<dbReference type="PIRSF" id="PIRSF004848">
    <property type="entry name" value="YBL036c_PLPDEIII"/>
    <property type="match status" value="1"/>
</dbReference>
<comment type="similarity">
    <text evidence="2 4">Belongs to the pyridoxal phosphate-binding protein YggS/PROSC family.</text>
</comment>
<dbReference type="PANTHER" id="PTHR10146">
    <property type="entry name" value="PROLINE SYNTHETASE CO-TRANSCRIBED BACTERIAL HOMOLOG PROTEIN"/>
    <property type="match status" value="1"/>
</dbReference>
<protein>
    <recommendedName>
        <fullName evidence="2">Pyridoxal phosphate homeostasis protein</fullName>
        <shortName evidence="2">PLP homeostasis protein</shortName>
    </recommendedName>
</protein>
<evidence type="ECO:0000313" key="7">
    <source>
        <dbReference type="Proteomes" id="UP001465755"/>
    </source>
</evidence>
<dbReference type="Gene3D" id="3.20.20.10">
    <property type="entry name" value="Alanine racemase"/>
    <property type="match status" value="1"/>
</dbReference>
<dbReference type="SUPFAM" id="SSF51419">
    <property type="entry name" value="PLP-binding barrel"/>
    <property type="match status" value="1"/>
</dbReference>
<sequence>MKQCNRTEAPRIVAVGKWKPAELLKEAYDAGHRDFGENYVQEVAEKAPQMPKDVNWHFIGHLQSNKVKSLLEDVPNLACLETVDSEKLANKLSTQVESLGRDPLSVYVQVNTSGEETKFGVEPDKALDLARHIHEECKGLRFAGLMTIGMPDYTSKPENFECLTRCREEVCGALGLNTSDIELSMGMSGDYESAVKMGSTNIRVGSTIFGARDYENKR</sequence>
<feature type="domain" description="Alanine racemase N-terminal" evidence="5">
    <location>
        <begin position="21"/>
        <end position="212"/>
    </location>
</feature>
<accession>A0AAW1PAQ3</accession>
<comment type="function">
    <text evidence="2">Pyridoxal 5'-phosphate (PLP)-binding protein, which may be involved in intracellular homeostatic regulation of pyridoxal 5'-phosphate (PLP), the active form of vitamin B6.</text>
</comment>
<name>A0AAW1PAQ3_9CHLO</name>
<dbReference type="AlphaFoldDB" id="A0AAW1PAQ3"/>
<comment type="cofactor">
    <cofactor evidence="3">
        <name>pyridoxal 5'-phosphate</name>
        <dbReference type="ChEBI" id="CHEBI:597326"/>
    </cofactor>
</comment>
<dbReference type="EMBL" id="JALJOQ010000036">
    <property type="protein sequence ID" value="KAK9806556.1"/>
    <property type="molecule type" value="Genomic_DNA"/>
</dbReference>
<dbReference type="InterPro" id="IPR011078">
    <property type="entry name" value="PyrdxlP_homeostasis"/>
</dbReference>
<dbReference type="PANTHER" id="PTHR10146:SF14">
    <property type="entry name" value="PYRIDOXAL PHOSPHATE HOMEOSTASIS PROTEIN"/>
    <property type="match status" value="1"/>
</dbReference>
<reference evidence="6 7" key="1">
    <citation type="journal article" date="2024" name="Nat. Commun.">
        <title>Phylogenomics reveals the evolutionary origins of lichenization in chlorophyte algae.</title>
        <authorList>
            <person name="Puginier C."/>
            <person name="Libourel C."/>
            <person name="Otte J."/>
            <person name="Skaloud P."/>
            <person name="Haon M."/>
            <person name="Grisel S."/>
            <person name="Petersen M."/>
            <person name="Berrin J.G."/>
            <person name="Delaux P.M."/>
            <person name="Dal Grande F."/>
            <person name="Keller J."/>
        </authorList>
    </citation>
    <scope>NUCLEOTIDE SEQUENCE [LARGE SCALE GENOMIC DNA]</scope>
    <source>
        <strain evidence="6 7">SAG 2036</strain>
    </source>
</reference>
<keyword evidence="7" id="KW-1185">Reference proteome</keyword>
<organism evidence="6 7">
    <name type="scientific">Symbiochloris irregularis</name>
    <dbReference type="NCBI Taxonomy" id="706552"/>
    <lineage>
        <taxon>Eukaryota</taxon>
        <taxon>Viridiplantae</taxon>
        <taxon>Chlorophyta</taxon>
        <taxon>core chlorophytes</taxon>
        <taxon>Trebouxiophyceae</taxon>
        <taxon>Trebouxiales</taxon>
        <taxon>Trebouxiaceae</taxon>
        <taxon>Symbiochloris</taxon>
    </lineage>
</organism>
<dbReference type="NCBIfam" id="TIGR00044">
    <property type="entry name" value="YggS family pyridoxal phosphate-dependent enzyme"/>
    <property type="match status" value="1"/>
</dbReference>
<comment type="caution">
    <text evidence="6">The sequence shown here is derived from an EMBL/GenBank/DDBJ whole genome shotgun (WGS) entry which is preliminary data.</text>
</comment>
<dbReference type="Pfam" id="PF01168">
    <property type="entry name" value="Ala_racemase_N"/>
    <property type="match status" value="1"/>
</dbReference>
<evidence type="ECO:0000256" key="2">
    <source>
        <dbReference type="HAMAP-Rule" id="MF_03225"/>
    </source>
</evidence>
<dbReference type="FunFam" id="3.20.20.10:FF:000014">
    <property type="entry name" value="Pyridoxal phosphate homeostasis protein"/>
    <property type="match status" value="1"/>
</dbReference>
<dbReference type="CDD" id="cd06822">
    <property type="entry name" value="PLPDE_III_YBL036c_euk"/>
    <property type="match status" value="1"/>
</dbReference>
<evidence type="ECO:0000256" key="1">
    <source>
        <dbReference type="ARBA" id="ARBA00022898"/>
    </source>
</evidence>
<gene>
    <name evidence="6" type="ORF">WJX73_000395</name>
</gene>
<evidence type="ECO:0000256" key="4">
    <source>
        <dbReference type="RuleBase" id="RU004514"/>
    </source>
</evidence>
<dbReference type="HAMAP" id="MF_02087">
    <property type="entry name" value="PLP_homeostasis"/>
    <property type="match status" value="1"/>
</dbReference>
<keyword evidence="1 2" id="KW-0663">Pyridoxal phosphate</keyword>
<evidence type="ECO:0000256" key="3">
    <source>
        <dbReference type="PIRSR" id="PIRSR004848-1"/>
    </source>
</evidence>
<dbReference type="GO" id="GO:0030170">
    <property type="term" value="F:pyridoxal phosphate binding"/>
    <property type="evidence" value="ECO:0007669"/>
    <property type="project" value="UniProtKB-UniRule"/>
</dbReference>
<evidence type="ECO:0000313" key="6">
    <source>
        <dbReference type="EMBL" id="KAK9806556.1"/>
    </source>
</evidence>
<proteinExistence type="inferred from homology"/>
<dbReference type="InterPro" id="IPR001608">
    <property type="entry name" value="Ala_racemase_N"/>
</dbReference>
<dbReference type="InterPro" id="IPR029066">
    <property type="entry name" value="PLP-binding_barrel"/>
</dbReference>
<evidence type="ECO:0000259" key="5">
    <source>
        <dbReference type="Pfam" id="PF01168"/>
    </source>
</evidence>
<dbReference type="Proteomes" id="UP001465755">
    <property type="component" value="Unassembled WGS sequence"/>
</dbReference>
<feature type="modified residue" description="N6-(pyridoxal phosphate)lysine" evidence="2 3">
    <location>
        <position position="17"/>
    </location>
</feature>